<feature type="transmembrane region" description="Helical" evidence="7">
    <location>
        <begin position="198"/>
        <end position="219"/>
    </location>
</feature>
<gene>
    <name evidence="8" type="ORF">CPE01_13450</name>
</gene>
<reference evidence="8 9" key="1">
    <citation type="submission" date="2019-07" db="EMBL/GenBank/DDBJ databases">
        <title>Whole genome shotgun sequence of Cellulomonas persica NBRC 101101.</title>
        <authorList>
            <person name="Hosoyama A."/>
            <person name="Uohara A."/>
            <person name="Ohji S."/>
            <person name="Ichikawa N."/>
        </authorList>
    </citation>
    <scope>NUCLEOTIDE SEQUENCE [LARGE SCALE GENOMIC DNA]</scope>
    <source>
        <strain evidence="8 9">NBRC 101101</strain>
    </source>
</reference>
<feature type="transmembrane region" description="Helical" evidence="7">
    <location>
        <begin position="705"/>
        <end position="725"/>
    </location>
</feature>
<protein>
    <submittedName>
        <fullName evidence="8">Membrane protein</fullName>
    </submittedName>
</protein>
<evidence type="ECO:0000256" key="6">
    <source>
        <dbReference type="SAM" id="MobiDB-lite"/>
    </source>
</evidence>
<sequence>MTASEQVGGPRADDRRATGPPPRLARMSARRSAGSASPRPPGPADDLVTPRPIEPARTTRTRGPATVGTDVEPGEDGQAADGEARLDLPDPDEERAERARAEAEAAVIVVDDQPTVRVHHPSDLIATILSALGVAVVMILATYAQHTTTGVAEDVQGFATLLRKILFVPVQVLEGVVTLAVPLAVGIELTLRRLGRQLIEAIVAAVLAIMVGAAVILVVEQFGSDELVRGLSVLLGGTWQLTIPVYVSMLASLLTVSGPRQRRRTVAWSWSALWFAIAVLLVTAQVSLAGLAVALLIGRVCGLAVRYVSGVRSERAYGASLVAGVRRAGFEPVRLRRIAADEPDGDVGDDDDPTADAPHDVLRSTAHRPAPDDAAARALVRSTGYRTYELTTEDDERRDLVVIDGDRQVASMVSRVWRSVRLRGIEGRSVQSLRQTAERTALLSYAARAAGVRTPELLRVAEAQDSMLLVQAHPGNARPLTELHDDEITDEMLRAIWEQLRTAHEAGIAHRALTSDTVLVDQLVGTPMIWIVGWENGYVASSELARRMDLTQMLALLALRVGVERALQSAADSLDDDDVAAIGPLLQGITLPERTRTEVRRHKAVLSDLRAAIVARIPEADVEPQQLVRFGARSVVTIVLPIVVVLLLVTRINLDEITTALTDSDWRWTIVAFLLGLLTIVGAALALIAFSPVRLPLWRTLEVQAASNFVAMAAPAGIGPAALNLRMLTKRGVPTSLAAATVAMVQVSQLVVTIALLAVLSVGSGGQESALPVSPEVLLIIALVATLVGASLLVPKVRQWVLAKIRPTLRQIWPRLVDILGRPWRLAVAVAGNLVMTLGFVLAFDACLQAFGQEASLIQVAIVYLAGNTAGALVPTPGGMGAIEIALGAALTAVTGINPGVATSIAVLFRVVTYWVRIPIGWVAMRHLQKVGEL</sequence>
<accession>A0A510USJ5</accession>
<feature type="region of interest" description="Disordered" evidence="6">
    <location>
        <begin position="341"/>
        <end position="374"/>
    </location>
</feature>
<evidence type="ECO:0000256" key="2">
    <source>
        <dbReference type="ARBA" id="ARBA00022475"/>
    </source>
</evidence>
<feature type="transmembrane region" description="Helical" evidence="7">
    <location>
        <begin position="777"/>
        <end position="794"/>
    </location>
</feature>
<feature type="transmembrane region" description="Helical" evidence="7">
    <location>
        <begin position="630"/>
        <end position="649"/>
    </location>
</feature>
<keyword evidence="4 7" id="KW-1133">Transmembrane helix</keyword>
<dbReference type="PANTHER" id="PTHR39087">
    <property type="entry name" value="UPF0104 MEMBRANE PROTEIN MJ1595"/>
    <property type="match status" value="1"/>
</dbReference>
<feature type="transmembrane region" description="Helical" evidence="7">
    <location>
        <begin position="856"/>
        <end position="874"/>
    </location>
</feature>
<feature type="transmembrane region" description="Helical" evidence="7">
    <location>
        <begin position="737"/>
        <end position="757"/>
    </location>
</feature>
<evidence type="ECO:0000256" key="4">
    <source>
        <dbReference type="ARBA" id="ARBA00022989"/>
    </source>
</evidence>
<feature type="compositionally biased region" description="Low complexity" evidence="6">
    <location>
        <begin position="24"/>
        <end position="37"/>
    </location>
</feature>
<keyword evidence="3 7" id="KW-0812">Transmembrane</keyword>
<keyword evidence="9" id="KW-1185">Reference proteome</keyword>
<feature type="compositionally biased region" description="Low complexity" evidence="6">
    <location>
        <begin position="55"/>
        <end position="69"/>
    </location>
</feature>
<feature type="transmembrane region" description="Helical" evidence="7">
    <location>
        <begin position="270"/>
        <end position="297"/>
    </location>
</feature>
<comment type="caution">
    <text evidence="8">The sequence shown here is derived from an EMBL/GenBank/DDBJ whole genome shotgun (WGS) entry which is preliminary data.</text>
</comment>
<dbReference type="NCBIfam" id="TIGR00374">
    <property type="entry name" value="flippase-like domain"/>
    <property type="match status" value="1"/>
</dbReference>
<organism evidence="8 9">
    <name type="scientific">Cellulomonas persica</name>
    <dbReference type="NCBI Taxonomy" id="76861"/>
    <lineage>
        <taxon>Bacteria</taxon>
        <taxon>Bacillati</taxon>
        <taxon>Actinomycetota</taxon>
        <taxon>Actinomycetes</taxon>
        <taxon>Micrococcales</taxon>
        <taxon>Cellulomonadaceae</taxon>
        <taxon>Cellulomonas</taxon>
    </lineage>
</organism>
<keyword evidence="2" id="KW-1003">Cell membrane</keyword>
<dbReference type="Pfam" id="PF03706">
    <property type="entry name" value="LPG_synthase_TM"/>
    <property type="match status" value="1"/>
</dbReference>
<feature type="transmembrane region" description="Helical" evidence="7">
    <location>
        <begin position="239"/>
        <end position="258"/>
    </location>
</feature>
<evidence type="ECO:0000256" key="7">
    <source>
        <dbReference type="SAM" id="Phobius"/>
    </source>
</evidence>
<comment type="subcellular location">
    <subcellularLocation>
        <location evidence="1">Cell membrane</location>
        <topology evidence="1">Multi-pass membrane protein</topology>
    </subcellularLocation>
</comment>
<dbReference type="PANTHER" id="PTHR39087:SF2">
    <property type="entry name" value="UPF0104 MEMBRANE PROTEIN MJ1595"/>
    <property type="match status" value="1"/>
</dbReference>
<dbReference type="InterPro" id="IPR022791">
    <property type="entry name" value="L-PG_synthase/AglD"/>
</dbReference>
<evidence type="ECO:0000256" key="1">
    <source>
        <dbReference type="ARBA" id="ARBA00004651"/>
    </source>
</evidence>
<feature type="transmembrane region" description="Helical" evidence="7">
    <location>
        <begin position="670"/>
        <end position="693"/>
    </location>
</feature>
<feature type="transmembrane region" description="Helical" evidence="7">
    <location>
        <begin position="886"/>
        <end position="909"/>
    </location>
</feature>
<keyword evidence="5 7" id="KW-0472">Membrane</keyword>
<evidence type="ECO:0000256" key="5">
    <source>
        <dbReference type="ARBA" id="ARBA00023136"/>
    </source>
</evidence>
<feature type="region of interest" description="Disordered" evidence="6">
    <location>
        <begin position="1"/>
        <end position="97"/>
    </location>
</feature>
<dbReference type="Proteomes" id="UP000321386">
    <property type="component" value="Unassembled WGS sequence"/>
</dbReference>
<dbReference type="GO" id="GO:0005886">
    <property type="term" value="C:plasma membrane"/>
    <property type="evidence" value="ECO:0007669"/>
    <property type="project" value="UniProtKB-SubCell"/>
</dbReference>
<feature type="transmembrane region" description="Helical" evidence="7">
    <location>
        <begin position="824"/>
        <end position="844"/>
    </location>
</feature>
<dbReference type="EMBL" id="BJUA01000005">
    <property type="protein sequence ID" value="GEK17612.1"/>
    <property type="molecule type" value="Genomic_DNA"/>
</dbReference>
<evidence type="ECO:0000313" key="8">
    <source>
        <dbReference type="EMBL" id="GEK17612.1"/>
    </source>
</evidence>
<name>A0A510USJ5_9CELL</name>
<feature type="transmembrane region" description="Helical" evidence="7">
    <location>
        <begin position="165"/>
        <end position="186"/>
    </location>
</feature>
<proteinExistence type="predicted"/>
<feature type="transmembrane region" description="Helical" evidence="7">
    <location>
        <begin position="124"/>
        <end position="145"/>
    </location>
</feature>
<evidence type="ECO:0000256" key="3">
    <source>
        <dbReference type="ARBA" id="ARBA00022692"/>
    </source>
</evidence>
<evidence type="ECO:0000313" key="9">
    <source>
        <dbReference type="Proteomes" id="UP000321386"/>
    </source>
</evidence>
<dbReference type="AlphaFoldDB" id="A0A510USJ5"/>
<feature type="compositionally biased region" description="Acidic residues" evidence="6">
    <location>
        <begin position="341"/>
        <end position="354"/>
    </location>
</feature>